<dbReference type="InterPro" id="IPR011042">
    <property type="entry name" value="6-blade_b-propeller_TolB-like"/>
</dbReference>
<dbReference type="RefSeq" id="WP_161817310.1">
    <property type="nucleotide sequence ID" value="NZ_JAACJS010000002.1"/>
</dbReference>
<dbReference type="SUPFAM" id="SSF50952">
    <property type="entry name" value="Soluble quinoprotein glucose dehydrogenase"/>
    <property type="match status" value="1"/>
</dbReference>
<dbReference type="Pfam" id="PF22807">
    <property type="entry name" value="TrAA12"/>
    <property type="match status" value="2"/>
</dbReference>
<dbReference type="EMBL" id="JAACJS010000002">
    <property type="protein sequence ID" value="NCI49010.1"/>
    <property type="molecule type" value="Genomic_DNA"/>
</dbReference>
<feature type="chain" id="PRO_5046482006" evidence="1">
    <location>
        <begin position="20"/>
        <end position="430"/>
    </location>
</feature>
<keyword evidence="1" id="KW-0732">Signal</keyword>
<feature type="domain" description="Pyrroloquinoline quinone-dependent pyranose dehydrogenase beta-propeller" evidence="2">
    <location>
        <begin position="73"/>
        <end position="276"/>
    </location>
</feature>
<feature type="signal peptide" evidence="1">
    <location>
        <begin position="1"/>
        <end position="19"/>
    </location>
</feature>
<evidence type="ECO:0000313" key="3">
    <source>
        <dbReference type="EMBL" id="NCI49010.1"/>
    </source>
</evidence>
<gene>
    <name evidence="3" type="ORF">GWC95_03695</name>
</gene>
<evidence type="ECO:0000259" key="2">
    <source>
        <dbReference type="Pfam" id="PF22807"/>
    </source>
</evidence>
<name>A0ABW9ZVC5_9BACT</name>
<dbReference type="Proteomes" id="UP000753802">
    <property type="component" value="Unassembled WGS sequence"/>
</dbReference>
<protein>
    <submittedName>
        <fullName evidence="3">Sorbosone dehydrogenase family protein</fullName>
    </submittedName>
</protein>
<organism evidence="3 4">
    <name type="scientific">Sediminibacterium roseum</name>
    <dbReference type="NCBI Taxonomy" id="1978412"/>
    <lineage>
        <taxon>Bacteria</taxon>
        <taxon>Pseudomonadati</taxon>
        <taxon>Bacteroidota</taxon>
        <taxon>Chitinophagia</taxon>
        <taxon>Chitinophagales</taxon>
        <taxon>Chitinophagaceae</taxon>
        <taxon>Sediminibacterium</taxon>
    </lineage>
</organism>
<dbReference type="InterPro" id="IPR054539">
    <property type="entry name" value="Beta-prop_PDH"/>
</dbReference>
<dbReference type="PANTHER" id="PTHR19328">
    <property type="entry name" value="HEDGEHOG-INTERACTING PROTEIN"/>
    <property type="match status" value="1"/>
</dbReference>
<reference evidence="3 4" key="1">
    <citation type="submission" date="2020-01" db="EMBL/GenBank/DDBJ databases">
        <title>Genome analysis.</title>
        <authorList>
            <person name="Wu S."/>
            <person name="Wang G."/>
        </authorList>
    </citation>
    <scope>NUCLEOTIDE SEQUENCE [LARGE SCALE GENOMIC DNA]</scope>
    <source>
        <strain evidence="3 4">SYL130</strain>
    </source>
</reference>
<dbReference type="Gene3D" id="2.120.10.30">
    <property type="entry name" value="TolB, C-terminal domain"/>
    <property type="match status" value="1"/>
</dbReference>
<accession>A0ABW9ZVC5</accession>
<proteinExistence type="predicted"/>
<feature type="domain" description="Pyrroloquinoline quinone-dependent pyranose dehydrogenase beta-propeller" evidence="2">
    <location>
        <begin position="321"/>
        <end position="429"/>
    </location>
</feature>
<comment type="caution">
    <text evidence="3">The sequence shown here is derived from an EMBL/GenBank/DDBJ whole genome shotgun (WGS) entry which is preliminary data.</text>
</comment>
<dbReference type="InterPro" id="IPR011041">
    <property type="entry name" value="Quinoprot_gluc/sorb_DH_b-prop"/>
</dbReference>
<sequence>MKKLIIISMAVLAFSCKSASEKANEKAKEENTTSADSVNTATEQVNLPEPYATKSVQNNSKIVGWTNNRVPIAPEGFTVSRFADSLDHPRWIYVADNGDVFIAESNSPHSTLEKVTGKNKSADRITLLRDANKDGVPELKTVFLKDLNKPFGMLIIGDNFYVANTDGVVQFPYKAGQTSITVKGKQIVALPPGPRHWTRNIITNAAKNKIYIAVGSSSNVAENGIDKETHRANILEVNLDGSGERVYASGLRNPVGMDWAPGTNTLWTAVNERDELGDDLVPDYLTGVQDGGFYGWPYSYFGKHEDPRLKDKNRPDLVSKAIVPDVSLGSHTASLGLAFYTGNSFPAKYNGGAFIGQHGSWNRSVLSGYKVVYVPFKNGKPSGKMEDFLSGFIATGNEVYGRPVGVAVAKDGSLLVADDGANIIWRVSKK</sequence>
<keyword evidence="4" id="KW-1185">Reference proteome</keyword>
<dbReference type="PANTHER" id="PTHR19328:SF55">
    <property type="entry name" value="BLR6566 PROTEIN"/>
    <property type="match status" value="1"/>
</dbReference>
<dbReference type="PROSITE" id="PS51257">
    <property type="entry name" value="PROKAR_LIPOPROTEIN"/>
    <property type="match status" value="1"/>
</dbReference>
<evidence type="ECO:0000313" key="4">
    <source>
        <dbReference type="Proteomes" id="UP000753802"/>
    </source>
</evidence>
<evidence type="ECO:0000256" key="1">
    <source>
        <dbReference type="SAM" id="SignalP"/>
    </source>
</evidence>